<evidence type="ECO:0000313" key="3">
    <source>
        <dbReference type="Proteomes" id="UP000826656"/>
    </source>
</evidence>
<keyword evidence="3" id="KW-1185">Reference proteome</keyword>
<comment type="caution">
    <text evidence="2">The sequence shown here is derived from an EMBL/GenBank/DDBJ whole genome shotgun (WGS) entry which is preliminary data.</text>
</comment>
<dbReference type="Proteomes" id="UP000826656">
    <property type="component" value="Unassembled WGS sequence"/>
</dbReference>
<sequence length="141" mass="15958">MTVLLRKEDLIHVIDGKYLDKTSDSNKENIEGDALNVIQLSLAPNVLCEVSTSTEETAKLIWKRLEGLYHNRSVTTRMLLQRRLHTFKMDSGVKRASQKPKTGPWDPLQSPRRPMTGTMDHFGVPEHVPELSQKGSPPMNP</sequence>
<proteinExistence type="predicted"/>
<gene>
    <name evidence="2" type="ORF">KY290_008188</name>
</gene>
<protein>
    <submittedName>
        <fullName evidence="2">Uncharacterized protein</fullName>
    </submittedName>
</protein>
<dbReference type="EMBL" id="JAIVGD010000003">
    <property type="protein sequence ID" value="KAH0776777.1"/>
    <property type="molecule type" value="Genomic_DNA"/>
</dbReference>
<name>A0ABQ7WAE1_SOLTU</name>
<accession>A0ABQ7WAE1</accession>
<evidence type="ECO:0000256" key="1">
    <source>
        <dbReference type="SAM" id="MobiDB-lite"/>
    </source>
</evidence>
<evidence type="ECO:0000313" key="2">
    <source>
        <dbReference type="EMBL" id="KAH0776777.1"/>
    </source>
</evidence>
<reference evidence="2 3" key="1">
    <citation type="journal article" date="2021" name="bioRxiv">
        <title>Chromosome-scale and haplotype-resolved genome assembly of a tetraploid potato cultivar.</title>
        <authorList>
            <person name="Sun H."/>
            <person name="Jiao W.-B."/>
            <person name="Krause K."/>
            <person name="Campoy J.A."/>
            <person name="Goel M."/>
            <person name="Folz-Donahue K."/>
            <person name="Kukat C."/>
            <person name="Huettel B."/>
            <person name="Schneeberger K."/>
        </authorList>
    </citation>
    <scope>NUCLEOTIDE SEQUENCE [LARGE SCALE GENOMIC DNA]</scope>
    <source>
        <strain evidence="2">SolTubOtavaFocal</strain>
        <tissue evidence="2">Leaves</tissue>
    </source>
</reference>
<organism evidence="2 3">
    <name type="scientific">Solanum tuberosum</name>
    <name type="common">Potato</name>
    <dbReference type="NCBI Taxonomy" id="4113"/>
    <lineage>
        <taxon>Eukaryota</taxon>
        <taxon>Viridiplantae</taxon>
        <taxon>Streptophyta</taxon>
        <taxon>Embryophyta</taxon>
        <taxon>Tracheophyta</taxon>
        <taxon>Spermatophyta</taxon>
        <taxon>Magnoliopsida</taxon>
        <taxon>eudicotyledons</taxon>
        <taxon>Gunneridae</taxon>
        <taxon>Pentapetalae</taxon>
        <taxon>asterids</taxon>
        <taxon>lamiids</taxon>
        <taxon>Solanales</taxon>
        <taxon>Solanaceae</taxon>
        <taxon>Solanoideae</taxon>
        <taxon>Solaneae</taxon>
        <taxon>Solanum</taxon>
    </lineage>
</organism>
<feature type="region of interest" description="Disordered" evidence="1">
    <location>
        <begin position="90"/>
        <end position="141"/>
    </location>
</feature>
<dbReference type="Pfam" id="PF14223">
    <property type="entry name" value="Retrotran_gag_2"/>
    <property type="match status" value="1"/>
</dbReference>